<name>A0A0E9T563_ANGAN</name>
<protein>
    <submittedName>
        <fullName evidence="1">Uncharacterized protein</fullName>
    </submittedName>
</protein>
<accession>A0A0E9T563</accession>
<evidence type="ECO:0000313" key="1">
    <source>
        <dbReference type="EMBL" id="JAH48781.1"/>
    </source>
</evidence>
<dbReference type="EMBL" id="GBXM01059796">
    <property type="protein sequence ID" value="JAH48781.1"/>
    <property type="molecule type" value="Transcribed_RNA"/>
</dbReference>
<dbReference type="AlphaFoldDB" id="A0A0E9T563"/>
<reference evidence="1" key="2">
    <citation type="journal article" date="2015" name="Fish Shellfish Immunol.">
        <title>Early steps in the European eel (Anguilla anguilla)-Vibrio vulnificus interaction in the gills: Role of the RtxA13 toxin.</title>
        <authorList>
            <person name="Callol A."/>
            <person name="Pajuelo D."/>
            <person name="Ebbesson L."/>
            <person name="Teles M."/>
            <person name="MacKenzie S."/>
            <person name="Amaro C."/>
        </authorList>
    </citation>
    <scope>NUCLEOTIDE SEQUENCE</scope>
</reference>
<reference evidence="1" key="1">
    <citation type="submission" date="2014-11" db="EMBL/GenBank/DDBJ databases">
        <authorList>
            <person name="Amaro Gonzalez C."/>
        </authorList>
    </citation>
    <scope>NUCLEOTIDE SEQUENCE</scope>
</reference>
<organism evidence="1">
    <name type="scientific">Anguilla anguilla</name>
    <name type="common">European freshwater eel</name>
    <name type="synonym">Muraena anguilla</name>
    <dbReference type="NCBI Taxonomy" id="7936"/>
    <lineage>
        <taxon>Eukaryota</taxon>
        <taxon>Metazoa</taxon>
        <taxon>Chordata</taxon>
        <taxon>Craniata</taxon>
        <taxon>Vertebrata</taxon>
        <taxon>Euteleostomi</taxon>
        <taxon>Actinopterygii</taxon>
        <taxon>Neopterygii</taxon>
        <taxon>Teleostei</taxon>
        <taxon>Anguilliformes</taxon>
        <taxon>Anguillidae</taxon>
        <taxon>Anguilla</taxon>
    </lineage>
</organism>
<proteinExistence type="predicted"/>
<sequence>MPWAFSARLRSDCVSEREQIKQDVQAAIRPRWNIPRSEQNRS</sequence>